<dbReference type="EMBL" id="RYZH01000044">
    <property type="protein sequence ID" value="RUL84943.1"/>
    <property type="molecule type" value="Genomic_DNA"/>
</dbReference>
<evidence type="ECO:0000256" key="1">
    <source>
        <dbReference type="SAM" id="MobiDB-lite"/>
    </source>
</evidence>
<dbReference type="AlphaFoldDB" id="A0A432MFI5"/>
<dbReference type="RefSeq" id="WP_126727152.1">
    <property type="nucleotide sequence ID" value="NZ_RYZH01000044.1"/>
</dbReference>
<keyword evidence="3" id="KW-1185">Reference proteome</keyword>
<dbReference type="OrthoDB" id="280356at2"/>
<reference evidence="2 3" key="1">
    <citation type="submission" date="2018-12" db="EMBL/GenBank/DDBJ databases">
        <authorList>
            <person name="Toschakov S.V."/>
        </authorList>
    </citation>
    <scope>NUCLEOTIDE SEQUENCE [LARGE SCALE GENOMIC DNA]</scope>
    <source>
        <strain evidence="2 3">GM2012</strain>
    </source>
</reference>
<name>A0A432MFI5_9BACT</name>
<evidence type="ECO:0000313" key="3">
    <source>
        <dbReference type="Proteomes" id="UP000280296"/>
    </source>
</evidence>
<protein>
    <submittedName>
        <fullName evidence="2">Uncharacterized protein</fullName>
    </submittedName>
</protein>
<organism evidence="2 3">
    <name type="scientific">Tautonia sociabilis</name>
    <dbReference type="NCBI Taxonomy" id="2080755"/>
    <lineage>
        <taxon>Bacteria</taxon>
        <taxon>Pseudomonadati</taxon>
        <taxon>Planctomycetota</taxon>
        <taxon>Planctomycetia</taxon>
        <taxon>Isosphaerales</taxon>
        <taxon>Isosphaeraceae</taxon>
        <taxon>Tautonia</taxon>
    </lineage>
</organism>
<gene>
    <name evidence="2" type="ORF">TsocGM_19575</name>
</gene>
<feature type="region of interest" description="Disordered" evidence="1">
    <location>
        <begin position="1"/>
        <end position="105"/>
    </location>
</feature>
<feature type="compositionally biased region" description="Basic residues" evidence="1">
    <location>
        <begin position="93"/>
        <end position="105"/>
    </location>
</feature>
<dbReference type="Proteomes" id="UP000280296">
    <property type="component" value="Unassembled WGS sequence"/>
</dbReference>
<feature type="compositionally biased region" description="Low complexity" evidence="1">
    <location>
        <begin position="34"/>
        <end position="54"/>
    </location>
</feature>
<accession>A0A432MFI5</accession>
<reference evidence="2 3" key="2">
    <citation type="submission" date="2019-01" db="EMBL/GenBank/DDBJ databases">
        <title>Tautonia sociabilis, a novel thermotolerant planctomycete of Isosphaeraceae family, isolated from a 4000 m deep subterranean habitat.</title>
        <authorList>
            <person name="Kovaleva O.L."/>
            <person name="Elcheninov A.G."/>
            <person name="Van Heerden E."/>
            <person name="Toshchakov S.V."/>
            <person name="Novikov A."/>
            <person name="Bonch-Osmolovskaya E.A."/>
            <person name="Kublanov I.V."/>
        </authorList>
    </citation>
    <scope>NUCLEOTIDE SEQUENCE [LARGE SCALE GENOMIC DNA]</scope>
    <source>
        <strain evidence="2 3">GM2012</strain>
    </source>
</reference>
<sequence length="166" mass="17661">MSATRRGGIPGPESRTGLVRPAMTEAEFERRMAAAETATASRGPAGPTAAATAGTGTGDSDGDNRRRTDPVSEPDSDPAPRSGGSSSGGSSRSRSKGRGAAKVRRVQRMFAIEEELDKKLWLYAIHVGKDRSEVVNDLLRPLVGSMVLYDSRDRRSSRQGDADSEN</sequence>
<comment type="caution">
    <text evidence="2">The sequence shown here is derived from an EMBL/GenBank/DDBJ whole genome shotgun (WGS) entry which is preliminary data.</text>
</comment>
<feature type="compositionally biased region" description="Low complexity" evidence="1">
    <location>
        <begin position="81"/>
        <end position="92"/>
    </location>
</feature>
<evidence type="ECO:0000313" key="2">
    <source>
        <dbReference type="EMBL" id="RUL84943.1"/>
    </source>
</evidence>
<proteinExistence type="predicted"/>